<dbReference type="PANTHER" id="PTHR46453">
    <property type="entry name" value="PROTEIN KINASE C-BINDING PROTEIN 1"/>
    <property type="match status" value="1"/>
</dbReference>
<evidence type="ECO:0000256" key="14">
    <source>
        <dbReference type="SAM" id="Coils"/>
    </source>
</evidence>
<keyword evidence="3" id="KW-0158">Chromosome</keyword>
<evidence type="ECO:0000259" key="19">
    <source>
        <dbReference type="PROSITE" id="PS50865"/>
    </source>
</evidence>
<evidence type="ECO:0000256" key="3">
    <source>
        <dbReference type="ARBA" id="ARBA00022454"/>
    </source>
</evidence>
<feature type="compositionally biased region" description="Basic and acidic residues" evidence="15">
    <location>
        <begin position="1042"/>
        <end position="1052"/>
    </location>
</feature>
<dbReference type="PANTHER" id="PTHR46453:SF3">
    <property type="entry name" value="MYND-TYPE ZINC FINGER-CONTAINING CHROMATIN READER ZMYND8"/>
    <property type="match status" value="1"/>
</dbReference>
<evidence type="ECO:0000313" key="20">
    <source>
        <dbReference type="EMBL" id="NXN95508.1"/>
    </source>
</evidence>
<organism evidence="20 21">
    <name type="scientific">Rhinopomastus cyanomelas</name>
    <name type="common">Common scimitarbill</name>
    <dbReference type="NCBI Taxonomy" id="113115"/>
    <lineage>
        <taxon>Eukaryota</taxon>
        <taxon>Metazoa</taxon>
        <taxon>Chordata</taxon>
        <taxon>Craniata</taxon>
        <taxon>Vertebrata</taxon>
        <taxon>Euteleostomi</taxon>
        <taxon>Archelosauria</taxon>
        <taxon>Archosauria</taxon>
        <taxon>Dinosauria</taxon>
        <taxon>Saurischia</taxon>
        <taxon>Theropoda</taxon>
        <taxon>Coelurosauria</taxon>
        <taxon>Aves</taxon>
        <taxon>Neognathae</taxon>
        <taxon>Neoaves</taxon>
        <taxon>Telluraves</taxon>
        <taxon>Coraciimorphae</taxon>
        <taxon>Bucerotiformes</taxon>
        <taxon>Rhinopomastidae</taxon>
        <taxon>Rhinopomastus</taxon>
    </lineage>
</organism>
<feature type="domain" description="MYND-type" evidence="19">
    <location>
        <begin position="967"/>
        <end position="1001"/>
    </location>
</feature>
<comment type="caution">
    <text evidence="20">The sequence shown here is derived from an EMBL/GenBank/DDBJ whole genome shotgun (WGS) entry which is preliminary data.</text>
</comment>
<keyword evidence="9 12" id="KW-0103">Bromodomain</keyword>
<gene>
    <name evidence="20" type="primary">Zmynd8</name>
    <name evidence="20" type="ORF">RHICYA_R01523</name>
</gene>
<dbReference type="SUPFAM" id="SSF47370">
    <property type="entry name" value="Bromodomain"/>
    <property type="match status" value="1"/>
</dbReference>
<feature type="compositionally biased region" description="Low complexity" evidence="15">
    <location>
        <begin position="1024"/>
        <end position="1036"/>
    </location>
</feature>
<evidence type="ECO:0000256" key="9">
    <source>
        <dbReference type="ARBA" id="ARBA00023117"/>
    </source>
</evidence>
<protein>
    <submittedName>
        <fullName evidence="20">PKCB1 protein</fullName>
    </submittedName>
</protein>
<evidence type="ECO:0000259" key="16">
    <source>
        <dbReference type="PROSITE" id="PS50014"/>
    </source>
</evidence>
<dbReference type="InterPro" id="IPR021931">
    <property type="entry name" value="ZMYND8"/>
</dbReference>
<evidence type="ECO:0000256" key="7">
    <source>
        <dbReference type="ARBA" id="ARBA00022853"/>
    </source>
</evidence>
<dbReference type="InterPro" id="IPR001965">
    <property type="entry name" value="Znf_PHD"/>
</dbReference>
<keyword evidence="4" id="KW-0479">Metal-binding</keyword>
<dbReference type="SMART" id="SM00297">
    <property type="entry name" value="BROMO"/>
    <property type="match status" value="1"/>
</dbReference>
<reference evidence="20 21" key="1">
    <citation type="submission" date="2019-09" db="EMBL/GenBank/DDBJ databases">
        <title>Bird 10,000 Genomes (B10K) Project - Family phase.</title>
        <authorList>
            <person name="Zhang G."/>
        </authorList>
    </citation>
    <scope>NUCLEOTIDE SEQUENCE [LARGE SCALE GENOMIC DNA]</scope>
    <source>
        <strain evidence="20">B10K-DU-002-35</strain>
        <tissue evidence="20">Muscle</tissue>
    </source>
</reference>
<dbReference type="GO" id="GO:0140006">
    <property type="term" value="F:histone H3 reader activity"/>
    <property type="evidence" value="ECO:0007669"/>
    <property type="project" value="UniProtKB-ARBA"/>
</dbReference>
<evidence type="ECO:0000256" key="15">
    <source>
        <dbReference type="SAM" id="MobiDB-lite"/>
    </source>
</evidence>
<dbReference type="Gene3D" id="6.10.140.2220">
    <property type="match status" value="1"/>
</dbReference>
<feature type="compositionally biased region" description="Basic and acidic residues" evidence="15">
    <location>
        <begin position="597"/>
        <end position="622"/>
    </location>
</feature>
<dbReference type="EMBL" id="VXBP01003402">
    <property type="protein sequence ID" value="NXN95508.1"/>
    <property type="molecule type" value="Genomic_DNA"/>
</dbReference>
<dbReference type="InterPro" id="IPR057053">
    <property type="entry name" value="MYND_ZMYND11_ZMYD8"/>
</dbReference>
<dbReference type="Gene3D" id="2.30.30.140">
    <property type="match status" value="1"/>
</dbReference>
<evidence type="ECO:0000259" key="18">
    <source>
        <dbReference type="PROSITE" id="PS50812"/>
    </source>
</evidence>
<dbReference type="SMART" id="SM00293">
    <property type="entry name" value="PWWP"/>
    <property type="match status" value="1"/>
</dbReference>
<dbReference type="PROSITE" id="PS01360">
    <property type="entry name" value="ZF_MYND_1"/>
    <property type="match status" value="1"/>
</dbReference>
<dbReference type="Pfam" id="PF00855">
    <property type="entry name" value="PWWP"/>
    <property type="match status" value="1"/>
</dbReference>
<feature type="domain" description="PWWP" evidence="18">
    <location>
        <begin position="269"/>
        <end position="319"/>
    </location>
</feature>
<feature type="region of interest" description="Disordered" evidence="15">
    <location>
        <begin position="404"/>
        <end position="507"/>
    </location>
</feature>
<dbReference type="Pfam" id="PF00628">
    <property type="entry name" value="PHD"/>
    <property type="match status" value="1"/>
</dbReference>
<feature type="domain" description="Bromo" evidence="16">
    <location>
        <begin position="157"/>
        <end position="227"/>
    </location>
</feature>
<sequence length="1133" mass="126168">DPVSAERTAQKRKFPSPPHSSNGHSPQDASTSPIKKKKKPGLLNSNNKEQSELRHGPFYYMKQPLTTDPVDVVPQDGRNDFYCWVCHREGQVLCCELCPRVYHAKCLKLTAEPEGDWFCPECEKITVAECIETQSKAMTMLTIEQLSYLLKFALQKMKQPGTEPFQKPVSLDQHPDYAEYIFHPMDLCTLEKNVKKKMYGCTEAFLADAKWILHNCIIYNGGNHKLTQTAKVIIKICEHEMNEIEVCPECYLAACQKRENWFCEPCSNPHPLVWAKLKGFPFWPAKALRDKDGQVDARFFGQHDRAWVPINNCYLMSKEIPFSVKKTKSIFNSAMQEMEVYVDNIRRKFGVFNYAPFRTPYTPNNQYQMLLDPANPTAGTAKTDKQEKIKLNFDMTASPKILMSKSMLSSSTGRRISLTDMPRSPMSTNSSVHTGSDVEQDAEKKATSSHFSASEESMDFMEKNTASPAPARTGQAGSLSGSPKPFSPQASTPISAKQERTSTPGSILNLNLDRSKAEMDLKELSESVQQQTTPVQLISPKRQIRSRFQLNLDKTIESCKAQLGINEISEAVYTAVEHSDSEDSEKSDTSDSEYSDEDQKSKNDQEDGEDKEGTRSDKESLSLKKKPKPPVQNEDKEELKSTSPEVEKTDDLLKEKATSDSEKEFSEKGKSLQHPAKEKLKGKDDTDSPTVHLGLDSDSESELVIDLGDDHCAREGRKTKKESKEPPPKQDGKTPPSSCASTQPLPETPVLTRSAAQTPPAGVTATTSAASTVTAPSAATGSPVKKQRPLLPKETAPAVQRVVSRASTVQQKEITQSTSTSTITLVTSTQPISMVTSSGSASTLSSSINTDLPIATASADVAADIAKYTSKMMDAIKGTMTEIYNDLSKNTTGSTIAEIRRLRIEIEKLQWLHQQELSEMKHNLELTMAEMRQSLEQERDRLIAEVKKQLELEKQQAVDETKKKQWCANCKKEAIFYCCWNTSYCDYPCQQAHWPEHMKSCTQSATATQQETDTEISTETLNKSSQPSSSVQPTPTETASTPKEKEGSADKSKESVTVSILWSLQTNIMYSNRCGKQPAYKTGPGTADHHLYSNYSTHNYHSYSGKSFCWDSGNENWSSVCSDHNASPSTKSL</sequence>
<dbReference type="FunFam" id="6.10.140.2220:FF:000002">
    <property type="entry name" value="Protein kinase C-binding protein 1 isoform C"/>
    <property type="match status" value="1"/>
</dbReference>
<dbReference type="Pfam" id="PF23460">
    <property type="entry name" value="ZMYND8_CC"/>
    <property type="match status" value="1"/>
</dbReference>
<dbReference type="CDD" id="cd05508">
    <property type="entry name" value="Bromo_RACK7"/>
    <property type="match status" value="1"/>
</dbReference>
<dbReference type="OrthoDB" id="6272564at2759"/>
<dbReference type="FunFam" id="1.20.920.10:FF:000005">
    <property type="entry name" value="protein kinase C-binding protein 1 isoform X2"/>
    <property type="match status" value="1"/>
</dbReference>
<proteinExistence type="predicted"/>
<feature type="domain" description="PHD-type" evidence="17">
    <location>
        <begin position="80"/>
        <end position="125"/>
    </location>
</feature>
<dbReference type="InterPro" id="IPR056987">
    <property type="entry name" value="ZMYND8_CC"/>
</dbReference>
<dbReference type="InterPro" id="IPR019787">
    <property type="entry name" value="Znf_PHD-finger"/>
</dbReference>
<dbReference type="InterPro" id="IPR013083">
    <property type="entry name" value="Znf_RING/FYVE/PHD"/>
</dbReference>
<dbReference type="PROSITE" id="PS01359">
    <property type="entry name" value="ZF_PHD_1"/>
    <property type="match status" value="1"/>
</dbReference>
<evidence type="ECO:0000256" key="10">
    <source>
        <dbReference type="ARBA" id="ARBA00023163"/>
    </source>
</evidence>
<dbReference type="AlphaFoldDB" id="A0A7L1N6T4"/>
<evidence type="ECO:0000256" key="11">
    <source>
        <dbReference type="ARBA" id="ARBA00023242"/>
    </source>
</evidence>
<dbReference type="Gene3D" id="1.20.920.10">
    <property type="entry name" value="Bromodomain-like"/>
    <property type="match status" value="1"/>
</dbReference>
<feature type="compositionally biased region" description="Polar residues" evidence="15">
    <location>
        <begin position="488"/>
        <end position="507"/>
    </location>
</feature>
<dbReference type="InterPro" id="IPR019786">
    <property type="entry name" value="Zinc_finger_PHD-type_CS"/>
</dbReference>
<keyword evidence="14" id="KW-0175">Coiled coil</keyword>
<dbReference type="SMART" id="SM00249">
    <property type="entry name" value="PHD"/>
    <property type="match status" value="1"/>
</dbReference>
<dbReference type="Pfam" id="PF00439">
    <property type="entry name" value="Bromodomain"/>
    <property type="match status" value="1"/>
</dbReference>
<feature type="region of interest" description="Disordered" evidence="15">
    <location>
        <begin position="575"/>
        <end position="807"/>
    </location>
</feature>
<dbReference type="PROSITE" id="PS50865">
    <property type="entry name" value="ZF_MYND_2"/>
    <property type="match status" value="1"/>
</dbReference>
<feature type="compositionally biased region" description="Polar residues" evidence="15">
    <location>
        <begin position="735"/>
        <end position="745"/>
    </location>
</feature>
<evidence type="ECO:0000256" key="4">
    <source>
        <dbReference type="ARBA" id="ARBA00022723"/>
    </source>
</evidence>
<evidence type="ECO:0000256" key="12">
    <source>
        <dbReference type="PROSITE-ProRule" id="PRU00035"/>
    </source>
</evidence>
<dbReference type="GO" id="GO:0005737">
    <property type="term" value="C:cytoplasm"/>
    <property type="evidence" value="ECO:0007669"/>
    <property type="project" value="TreeGrafter"/>
</dbReference>
<evidence type="ECO:0000256" key="1">
    <source>
        <dbReference type="ARBA" id="ARBA00004123"/>
    </source>
</evidence>
<dbReference type="PROSITE" id="PS50812">
    <property type="entry name" value="PWWP"/>
    <property type="match status" value="1"/>
</dbReference>
<dbReference type="SUPFAM" id="SSF144232">
    <property type="entry name" value="HIT/MYND zinc finger-like"/>
    <property type="match status" value="1"/>
</dbReference>
<keyword evidence="8" id="KW-0805">Transcription regulation</keyword>
<dbReference type="Proteomes" id="UP000565785">
    <property type="component" value="Unassembled WGS sequence"/>
</dbReference>
<feature type="compositionally biased region" description="Basic and acidic residues" evidence="15">
    <location>
        <begin position="577"/>
        <end position="589"/>
    </location>
</feature>
<feature type="non-terminal residue" evidence="20">
    <location>
        <position position="1"/>
    </location>
</feature>
<dbReference type="InterPro" id="IPR037967">
    <property type="entry name" value="ZMYND8_Bromo_dom"/>
</dbReference>
<feature type="non-terminal residue" evidence="20">
    <location>
        <position position="1133"/>
    </location>
</feature>
<dbReference type="FunFam" id="2.30.30.140:FF:000003">
    <property type="entry name" value="Protein kinase C-binding protein 1 isoform C"/>
    <property type="match status" value="1"/>
</dbReference>
<name>A0A7L1N6T4_RHICY</name>
<dbReference type="Pfam" id="PF24324">
    <property type="entry name" value="MYND_ZMYND11_ZMYD8"/>
    <property type="match status" value="1"/>
</dbReference>
<dbReference type="InterPro" id="IPR001487">
    <property type="entry name" value="Bromodomain"/>
</dbReference>
<keyword evidence="7" id="KW-0156">Chromatin regulator</keyword>
<dbReference type="GO" id="GO:0008270">
    <property type="term" value="F:zinc ion binding"/>
    <property type="evidence" value="ECO:0007669"/>
    <property type="project" value="UniProtKB-KW"/>
</dbReference>
<dbReference type="SUPFAM" id="SSF63748">
    <property type="entry name" value="Tudor/PWWP/MBT"/>
    <property type="match status" value="1"/>
</dbReference>
<comment type="subcellular location">
    <subcellularLocation>
        <location evidence="2">Chromosome</location>
    </subcellularLocation>
    <subcellularLocation>
        <location evidence="1">Nucleus</location>
    </subcellularLocation>
</comment>
<evidence type="ECO:0000313" key="21">
    <source>
        <dbReference type="Proteomes" id="UP000565785"/>
    </source>
</evidence>
<feature type="compositionally biased region" description="Basic and acidic residues" evidence="15">
    <location>
        <begin position="633"/>
        <end position="686"/>
    </location>
</feature>
<dbReference type="Pfam" id="PF12064">
    <property type="entry name" value="DUF3544"/>
    <property type="match status" value="1"/>
</dbReference>
<feature type="compositionally biased region" description="Polar residues" evidence="15">
    <location>
        <begin position="1010"/>
        <end position="1023"/>
    </location>
</feature>
<evidence type="ECO:0000256" key="6">
    <source>
        <dbReference type="ARBA" id="ARBA00022833"/>
    </source>
</evidence>
<evidence type="ECO:0000256" key="8">
    <source>
        <dbReference type="ARBA" id="ARBA00023015"/>
    </source>
</evidence>
<dbReference type="InterPro" id="IPR036427">
    <property type="entry name" value="Bromodomain-like_sf"/>
</dbReference>
<evidence type="ECO:0000256" key="13">
    <source>
        <dbReference type="PROSITE-ProRule" id="PRU00134"/>
    </source>
</evidence>
<feature type="region of interest" description="Disordered" evidence="15">
    <location>
        <begin position="1"/>
        <end position="49"/>
    </location>
</feature>
<keyword evidence="21" id="KW-1185">Reference proteome</keyword>
<feature type="compositionally biased region" description="Low complexity" evidence="15">
    <location>
        <begin position="758"/>
        <end position="783"/>
    </location>
</feature>
<dbReference type="GO" id="GO:0005634">
    <property type="term" value="C:nucleus"/>
    <property type="evidence" value="ECO:0007669"/>
    <property type="project" value="UniProtKB-SubCell"/>
</dbReference>
<dbReference type="CDD" id="cd20160">
    <property type="entry name" value="PWWP_PRKCBP1"/>
    <property type="match status" value="1"/>
</dbReference>
<feature type="coiled-coil region" evidence="14">
    <location>
        <begin position="914"/>
        <end position="963"/>
    </location>
</feature>
<dbReference type="PRINTS" id="PR00503">
    <property type="entry name" value="BROMODOMAIN"/>
</dbReference>
<dbReference type="CDD" id="cd15538">
    <property type="entry name" value="PHD_PRKCBP1"/>
    <property type="match status" value="1"/>
</dbReference>
<feature type="compositionally biased region" description="Basic and acidic residues" evidence="15">
    <location>
        <begin position="708"/>
        <end position="732"/>
    </location>
</feature>
<dbReference type="Gene3D" id="3.30.40.10">
    <property type="entry name" value="Zinc/RING finger domain, C3HC4 (zinc finger)"/>
    <property type="match status" value="1"/>
</dbReference>
<keyword evidence="6" id="KW-0862">Zinc</keyword>
<feature type="compositionally biased region" description="Polar residues" evidence="15">
    <location>
        <begin position="425"/>
        <end position="434"/>
    </location>
</feature>
<evidence type="ECO:0000256" key="5">
    <source>
        <dbReference type="ARBA" id="ARBA00022771"/>
    </source>
</evidence>
<dbReference type="InterPro" id="IPR000313">
    <property type="entry name" value="PWWP_dom"/>
</dbReference>
<dbReference type="InterPro" id="IPR002893">
    <property type="entry name" value="Znf_MYND"/>
</dbReference>
<dbReference type="PROSITE" id="PS50016">
    <property type="entry name" value="ZF_PHD_2"/>
    <property type="match status" value="1"/>
</dbReference>
<keyword evidence="11" id="KW-0539">Nucleus</keyword>
<dbReference type="GO" id="GO:0005694">
    <property type="term" value="C:chromosome"/>
    <property type="evidence" value="ECO:0007669"/>
    <property type="project" value="UniProtKB-SubCell"/>
</dbReference>
<keyword evidence="5 13" id="KW-0863">Zinc-finger</keyword>
<feature type="region of interest" description="Disordered" evidence="15">
    <location>
        <begin position="1010"/>
        <end position="1052"/>
    </location>
</feature>
<evidence type="ECO:0000259" key="17">
    <source>
        <dbReference type="PROSITE" id="PS50016"/>
    </source>
</evidence>
<evidence type="ECO:0000256" key="2">
    <source>
        <dbReference type="ARBA" id="ARBA00004286"/>
    </source>
</evidence>
<dbReference type="SUPFAM" id="SSF57903">
    <property type="entry name" value="FYVE/PHD zinc finger"/>
    <property type="match status" value="1"/>
</dbReference>
<dbReference type="PROSITE" id="PS50014">
    <property type="entry name" value="BROMODOMAIN_2"/>
    <property type="match status" value="1"/>
</dbReference>
<keyword evidence="10" id="KW-0804">Transcription</keyword>
<dbReference type="InterPro" id="IPR044075">
    <property type="entry name" value="PRKCBP1_PHD"/>
</dbReference>
<dbReference type="InterPro" id="IPR011011">
    <property type="entry name" value="Znf_FYVE_PHD"/>
</dbReference>
<dbReference type="GO" id="GO:0003714">
    <property type="term" value="F:transcription corepressor activity"/>
    <property type="evidence" value="ECO:0007669"/>
    <property type="project" value="TreeGrafter"/>
</dbReference>
<accession>A0A7L1N6T4</accession>